<organism evidence="1 2">
    <name type="scientific">Tenebrionibacter intestinalis</name>
    <dbReference type="NCBI Taxonomy" id="2799638"/>
    <lineage>
        <taxon>Bacteria</taxon>
        <taxon>Pseudomonadati</taxon>
        <taxon>Pseudomonadota</taxon>
        <taxon>Gammaproteobacteria</taxon>
        <taxon>Enterobacterales</taxon>
        <taxon>Enterobacteriaceae</taxon>
        <taxon>Tenebrionibacter/Tenebrionicola group</taxon>
        <taxon>Tenebrionibacter</taxon>
    </lineage>
</organism>
<dbReference type="InterPro" id="IPR013398">
    <property type="entry name" value="CRISPR-assoc_prot_Csy2"/>
</dbReference>
<dbReference type="AlphaFoldDB" id="A0A8K0V7G7"/>
<dbReference type="Pfam" id="PF09614">
    <property type="entry name" value="Cas_Csy2"/>
    <property type="match status" value="1"/>
</dbReference>
<comment type="caution">
    <text evidence="1">The sequence shown here is derived from an EMBL/GenBank/DDBJ whole genome shotgun (WGS) entry which is preliminary data.</text>
</comment>
<dbReference type="Proteomes" id="UP000659047">
    <property type="component" value="Unassembled WGS sequence"/>
</dbReference>
<dbReference type="RefSeq" id="WP_238713794.1">
    <property type="nucleotide sequence ID" value="NZ_JAEPBH010000021.1"/>
</dbReference>
<evidence type="ECO:0000313" key="2">
    <source>
        <dbReference type="Proteomes" id="UP000659047"/>
    </source>
</evidence>
<dbReference type="CDD" id="cd09736">
    <property type="entry name" value="Csy2_I-F"/>
    <property type="match status" value="1"/>
</dbReference>
<evidence type="ECO:0000313" key="1">
    <source>
        <dbReference type="EMBL" id="MBK4715570.1"/>
    </source>
</evidence>
<gene>
    <name evidence="1" type="primary">csy2</name>
    <name evidence="1" type="ORF">JJB97_09530</name>
</gene>
<proteinExistence type="predicted"/>
<dbReference type="NCBIfam" id="TIGR02565">
    <property type="entry name" value="cas_Csy2"/>
    <property type="match status" value="1"/>
</dbReference>
<accession>A0A8K0V7G7</accession>
<sequence length="314" mass="35017">MSSLIILHRLRVENANAVAGLTYGFPAMTHFLGFTHALSRRLNNSHSLRLDGCAVVCHACQIHAHASGRDYRFALMRNPLTREGKTAPFNEEGRMHMTVSLLMACHGEIANGEYGQNALADYLAHLCPTMKLAGGTIVGSTPPHVEVLDWPENTQALRRIQWRLMPGFALRDRSAWLVEHLQALRLEDPQATRLDAWLDFAALKMRAELPQSCSPDSGASAAWRYMPKPLPGYLVPIMTGWQRISPLYAPGEVVNARDAQTPFAFVEAVYGVGEWCGLHRVRAIEDILWRYHTTGSGYYCGATEPALHCVEHFD</sequence>
<protein>
    <submittedName>
        <fullName evidence="1">Type I-F CRISPR-associated protein Csy2</fullName>
    </submittedName>
</protein>
<name>A0A8K0V7G7_9ENTR</name>
<reference evidence="1" key="1">
    <citation type="submission" date="2021-01" db="EMBL/GenBank/DDBJ databases">
        <title>Intestinitalea alba gen. nov., sp. nov., a novel genus of the family Enterobacteriaceae, isolated from the gut of the plastic-eating mealworm Tenebrio molitor L.</title>
        <authorList>
            <person name="Yang Y."/>
        </authorList>
    </citation>
    <scope>NUCLEOTIDE SEQUENCE</scope>
    <source>
        <strain evidence="1">BIT-L3</strain>
    </source>
</reference>
<dbReference type="EMBL" id="JAEPBH010000021">
    <property type="protein sequence ID" value="MBK4715570.1"/>
    <property type="molecule type" value="Genomic_DNA"/>
</dbReference>
<keyword evidence="2" id="KW-1185">Reference proteome</keyword>